<evidence type="ECO:0000256" key="9">
    <source>
        <dbReference type="ARBA" id="ARBA00049893"/>
    </source>
</evidence>
<evidence type="ECO:0000256" key="10">
    <source>
        <dbReference type="RuleBase" id="RU361274"/>
    </source>
</evidence>
<proteinExistence type="inferred from homology"/>
<dbReference type="Proteomes" id="UP000318405">
    <property type="component" value="Unassembled WGS sequence"/>
</dbReference>
<evidence type="ECO:0000256" key="6">
    <source>
        <dbReference type="ARBA" id="ARBA00022833"/>
    </source>
</evidence>
<dbReference type="Pfam" id="PF02578">
    <property type="entry name" value="Cu-oxidase_4"/>
    <property type="match status" value="1"/>
</dbReference>
<dbReference type="PANTHER" id="PTHR30616:SF2">
    <property type="entry name" value="PURINE NUCLEOSIDE PHOSPHORYLASE LACC1"/>
    <property type="match status" value="1"/>
</dbReference>
<keyword evidence="6" id="KW-0862">Zinc</keyword>
<dbReference type="NCBIfam" id="TIGR00726">
    <property type="entry name" value="peptidoglycan editing factor PgeF"/>
    <property type="match status" value="1"/>
</dbReference>
<evidence type="ECO:0000313" key="12">
    <source>
        <dbReference type="Proteomes" id="UP000318405"/>
    </source>
</evidence>
<dbReference type="GO" id="GO:0005507">
    <property type="term" value="F:copper ion binding"/>
    <property type="evidence" value="ECO:0007669"/>
    <property type="project" value="TreeGrafter"/>
</dbReference>
<keyword evidence="4" id="KW-0479">Metal-binding</keyword>
<dbReference type="InterPro" id="IPR038371">
    <property type="entry name" value="Cu_polyphenol_OxRdtase_sf"/>
</dbReference>
<dbReference type="OrthoDB" id="4279at2"/>
<keyword evidence="12" id="KW-1185">Reference proteome</keyword>
<dbReference type="CDD" id="cd16833">
    <property type="entry name" value="YfiH"/>
    <property type="match status" value="1"/>
</dbReference>
<comment type="catalytic activity">
    <reaction evidence="7">
        <text>adenosine + H2O + H(+) = inosine + NH4(+)</text>
        <dbReference type="Rhea" id="RHEA:24408"/>
        <dbReference type="ChEBI" id="CHEBI:15377"/>
        <dbReference type="ChEBI" id="CHEBI:15378"/>
        <dbReference type="ChEBI" id="CHEBI:16335"/>
        <dbReference type="ChEBI" id="CHEBI:17596"/>
        <dbReference type="ChEBI" id="CHEBI:28938"/>
        <dbReference type="EC" id="3.5.4.4"/>
    </reaction>
    <physiologicalReaction direction="left-to-right" evidence="7">
        <dbReference type="Rhea" id="RHEA:24409"/>
    </physiologicalReaction>
</comment>
<evidence type="ECO:0000256" key="5">
    <source>
        <dbReference type="ARBA" id="ARBA00022801"/>
    </source>
</evidence>
<dbReference type="InterPro" id="IPR011324">
    <property type="entry name" value="Cytotoxic_necrot_fac-like_cat"/>
</dbReference>
<evidence type="ECO:0000256" key="3">
    <source>
        <dbReference type="ARBA" id="ARBA00022679"/>
    </source>
</evidence>
<sequence length="252" mass="25755">MSGWRALGAVAGPAWAGMTIVTTTRAGGVSLAPYDSLNLGTHVGDDALAVATNRARLRALLPAEPCWLEQVHGTTVHDADGASGAKGGALPIADGAFTTTPGRVLAIMTADCLPVVIADGEARVLAMAHAGWRGLAGGVLQAAVARVRGQGGAALRAWVGPAIGPRAFEVGPDVPEAFAGSGLSTAFIPHPEHAGKWLGDLPAIAGAMLRRAGVGTVVQSGLCTLEDARFYSYRRDGRTGRFATLAWLHEPA</sequence>
<dbReference type="GO" id="GO:0017061">
    <property type="term" value="F:S-methyl-5-thioadenosine phosphorylase activity"/>
    <property type="evidence" value="ECO:0007669"/>
    <property type="project" value="UniProtKB-EC"/>
</dbReference>
<evidence type="ECO:0000256" key="7">
    <source>
        <dbReference type="ARBA" id="ARBA00047989"/>
    </source>
</evidence>
<dbReference type="PANTHER" id="PTHR30616">
    <property type="entry name" value="UNCHARACTERIZED PROTEIN YFIH"/>
    <property type="match status" value="1"/>
</dbReference>
<dbReference type="EMBL" id="VLTJ01000039">
    <property type="protein sequence ID" value="TSH90802.1"/>
    <property type="molecule type" value="Genomic_DNA"/>
</dbReference>
<protein>
    <recommendedName>
        <fullName evidence="10">Purine nucleoside phosphorylase</fullName>
    </recommendedName>
</protein>
<dbReference type="InterPro" id="IPR003730">
    <property type="entry name" value="Cu_polyphenol_OxRdtase"/>
</dbReference>
<organism evidence="11 12">
    <name type="scientific">Verticiella sediminum</name>
    <dbReference type="NCBI Taxonomy" id="1247510"/>
    <lineage>
        <taxon>Bacteria</taxon>
        <taxon>Pseudomonadati</taxon>
        <taxon>Pseudomonadota</taxon>
        <taxon>Betaproteobacteria</taxon>
        <taxon>Burkholderiales</taxon>
        <taxon>Alcaligenaceae</taxon>
        <taxon>Verticiella</taxon>
    </lineage>
</organism>
<reference evidence="11 12" key="1">
    <citation type="submission" date="2019-07" db="EMBL/GenBank/DDBJ databases">
        <title>Qingshengfaniella alkalisoli gen. nov., sp. nov., isolated from saline soil.</title>
        <authorList>
            <person name="Xu L."/>
            <person name="Huang X.-X."/>
            <person name="Sun J.-Q."/>
        </authorList>
    </citation>
    <scope>NUCLEOTIDE SEQUENCE [LARGE SCALE GENOMIC DNA]</scope>
    <source>
        <strain evidence="11 12">DSM 27279</strain>
    </source>
</reference>
<keyword evidence="5" id="KW-0378">Hydrolase</keyword>
<keyword evidence="3" id="KW-0808">Transferase</keyword>
<evidence type="ECO:0000256" key="4">
    <source>
        <dbReference type="ARBA" id="ARBA00022723"/>
    </source>
</evidence>
<dbReference type="GO" id="GO:0016787">
    <property type="term" value="F:hydrolase activity"/>
    <property type="evidence" value="ECO:0007669"/>
    <property type="project" value="UniProtKB-KW"/>
</dbReference>
<comment type="caution">
    <text evidence="11">The sequence shown here is derived from an EMBL/GenBank/DDBJ whole genome shotgun (WGS) entry which is preliminary data.</text>
</comment>
<dbReference type="SUPFAM" id="SSF64438">
    <property type="entry name" value="CNF1/YfiH-like putative cysteine hydrolases"/>
    <property type="match status" value="1"/>
</dbReference>
<evidence type="ECO:0000313" key="11">
    <source>
        <dbReference type="EMBL" id="TSH90802.1"/>
    </source>
</evidence>
<gene>
    <name evidence="11" type="primary">pgeF</name>
    <name evidence="11" type="ORF">FOZ76_22805</name>
</gene>
<comment type="catalytic activity">
    <reaction evidence="8">
        <text>adenosine + phosphate = alpha-D-ribose 1-phosphate + adenine</text>
        <dbReference type="Rhea" id="RHEA:27642"/>
        <dbReference type="ChEBI" id="CHEBI:16335"/>
        <dbReference type="ChEBI" id="CHEBI:16708"/>
        <dbReference type="ChEBI" id="CHEBI:43474"/>
        <dbReference type="ChEBI" id="CHEBI:57720"/>
        <dbReference type="EC" id="2.4.2.1"/>
    </reaction>
    <physiologicalReaction direction="left-to-right" evidence="8">
        <dbReference type="Rhea" id="RHEA:27643"/>
    </physiologicalReaction>
</comment>
<accession>A0A556AD32</accession>
<dbReference type="AlphaFoldDB" id="A0A556AD32"/>
<evidence type="ECO:0000256" key="8">
    <source>
        <dbReference type="ARBA" id="ARBA00048968"/>
    </source>
</evidence>
<comment type="catalytic activity">
    <reaction evidence="9">
        <text>S-methyl-5'-thioadenosine + phosphate = 5-(methylsulfanyl)-alpha-D-ribose 1-phosphate + adenine</text>
        <dbReference type="Rhea" id="RHEA:11852"/>
        <dbReference type="ChEBI" id="CHEBI:16708"/>
        <dbReference type="ChEBI" id="CHEBI:17509"/>
        <dbReference type="ChEBI" id="CHEBI:43474"/>
        <dbReference type="ChEBI" id="CHEBI:58533"/>
        <dbReference type="EC" id="2.4.2.28"/>
    </reaction>
    <physiologicalReaction direction="left-to-right" evidence="9">
        <dbReference type="Rhea" id="RHEA:11853"/>
    </physiologicalReaction>
</comment>
<evidence type="ECO:0000256" key="1">
    <source>
        <dbReference type="ARBA" id="ARBA00000553"/>
    </source>
</evidence>
<comment type="catalytic activity">
    <reaction evidence="1">
        <text>inosine + phosphate = alpha-D-ribose 1-phosphate + hypoxanthine</text>
        <dbReference type="Rhea" id="RHEA:27646"/>
        <dbReference type="ChEBI" id="CHEBI:17368"/>
        <dbReference type="ChEBI" id="CHEBI:17596"/>
        <dbReference type="ChEBI" id="CHEBI:43474"/>
        <dbReference type="ChEBI" id="CHEBI:57720"/>
        <dbReference type="EC" id="2.4.2.1"/>
    </reaction>
    <physiologicalReaction direction="left-to-right" evidence="1">
        <dbReference type="Rhea" id="RHEA:27647"/>
    </physiologicalReaction>
</comment>
<name>A0A556AD32_9BURK</name>
<evidence type="ECO:0000256" key="2">
    <source>
        <dbReference type="ARBA" id="ARBA00007353"/>
    </source>
</evidence>
<comment type="similarity">
    <text evidence="2 10">Belongs to the purine nucleoside phosphorylase YfiH/LACC1 family.</text>
</comment>
<dbReference type="Gene3D" id="3.60.140.10">
    <property type="entry name" value="CNF1/YfiH-like putative cysteine hydrolases"/>
    <property type="match status" value="1"/>
</dbReference>